<reference evidence="2 3" key="1">
    <citation type="submission" date="2019-07" db="EMBL/GenBank/DDBJ databases">
        <title>De Novo Assembly of kiwifruit Actinidia rufa.</title>
        <authorList>
            <person name="Sugita-Konishi S."/>
            <person name="Sato K."/>
            <person name="Mori E."/>
            <person name="Abe Y."/>
            <person name="Kisaki G."/>
            <person name="Hamano K."/>
            <person name="Suezawa K."/>
            <person name="Otani M."/>
            <person name="Fukuda T."/>
            <person name="Manabe T."/>
            <person name="Gomi K."/>
            <person name="Tabuchi M."/>
            <person name="Akimitsu K."/>
            <person name="Kataoka I."/>
        </authorList>
    </citation>
    <scope>NUCLEOTIDE SEQUENCE [LARGE SCALE GENOMIC DNA]</scope>
    <source>
        <strain evidence="3">cv. Fuchu</strain>
    </source>
</reference>
<comment type="caution">
    <text evidence="2">The sequence shown here is derived from an EMBL/GenBank/DDBJ whole genome shotgun (WGS) entry which is preliminary data.</text>
</comment>
<sequence length="132" mass="14272">MSAAGVPLGQGLWCCIWGAVYGAGVVPVYCCCPVCYGFGDLILMQLCADHVVCGVAFLALRLGLTLASICYRWSLPLEIPCCCLCWIVLLLGSSLRLSRVLAAGNLSEPLRFYNVVSLCLLFRKMPEPLPIV</sequence>
<feature type="transmembrane region" description="Helical" evidence="1">
    <location>
        <begin position="75"/>
        <end position="92"/>
    </location>
</feature>
<proteinExistence type="predicted"/>
<dbReference type="Proteomes" id="UP000585474">
    <property type="component" value="Unassembled WGS sequence"/>
</dbReference>
<keyword evidence="1" id="KW-0472">Membrane</keyword>
<dbReference type="AlphaFoldDB" id="A0A7J0HF68"/>
<evidence type="ECO:0000256" key="1">
    <source>
        <dbReference type="SAM" id="Phobius"/>
    </source>
</evidence>
<feature type="transmembrane region" description="Helical" evidence="1">
    <location>
        <begin position="16"/>
        <end position="39"/>
    </location>
</feature>
<accession>A0A7J0HF68</accession>
<gene>
    <name evidence="2" type="ORF">Acr_29g0007770</name>
</gene>
<evidence type="ECO:0000313" key="3">
    <source>
        <dbReference type="Proteomes" id="UP000585474"/>
    </source>
</evidence>
<organism evidence="2 3">
    <name type="scientific">Actinidia rufa</name>
    <dbReference type="NCBI Taxonomy" id="165716"/>
    <lineage>
        <taxon>Eukaryota</taxon>
        <taxon>Viridiplantae</taxon>
        <taxon>Streptophyta</taxon>
        <taxon>Embryophyta</taxon>
        <taxon>Tracheophyta</taxon>
        <taxon>Spermatophyta</taxon>
        <taxon>Magnoliopsida</taxon>
        <taxon>eudicotyledons</taxon>
        <taxon>Gunneridae</taxon>
        <taxon>Pentapetalae</taxon>
        <taxon>asterids</taxon>
        <taxon>Ericales</taxon>
        <taxon>Actinidiaceae</taxon>
        <taxon>Actinidia</taxon>
    </lineage>
</organism>
<evidence type="ECO:0000313" key="2">
    <source>
        <dbReference type="EMBL" id="GFZ21615.1"/>
    </source>
</evidence>
<protein>
    <submittedName>
        <fullName evidence="2">Uncharacterized protein</fullName>
    </submittedName>
</protein>
<dbReference type="EMBL" id="BJWL01000029">
    <property type="protein sequence ID" value="GFZ21615.1"/>
    <property type="molecule type" value="Genomic_DNA"/>
</dbReference>
<keyword evidence="1" id="KW-0812">Transmembrane</keyword>
<keyword evidence="1" id="KW-1133">Transmembrane helix</keyword>
<name>A0A7J0HF68_9ERIC</name>
<feature type="transmembrane region" description="Helical" evidence="1">
    <location>
        <begin position="51"/>
        <end position="69"/>
    </location>
</feature>
<keyword evidence="3" id="KW-1185">Reference proteome</keyword>